<dbReference type="GeneID" id="92946487"/>
<dbReference type="Proteomes" id="UP000321089">
    <property type="component" value="Unassembled WGS sequence"/>
</dbReference>
<dbReference type="SUPFAM" id="SSF47741">
    <property type="entry name" value="CO dehydrogenase ISP C-domain like"/>
    <property type="match status" value="1"/>
</dbReference>
<sequence length="158" mass="17024">MNKSITFLINNKVVRANKNTSKRLLDFLRDDLNITGPKEGCGEGECGACAVIIDKKLVNSCLVSLGSVEGKSIITIEGLKGTKQYKILEECFAEAGAVQCGFCTPGMIMAAHALLSLIPHPTEEDIREGVSGNLCRCTGYNMIIKAILMAAERGDSLW</sequence>
<proteinExistence type="predicted"/>
<evidence type="ECO:0000313" key="11">
    <source>
        <dbReference type="Proteomes" id="UP000474042"/>
    </source>
</evidence>
<dbReference type="InterPro" id="IPR036884">
    <property type="entry name" value="2Fe-2S-bd_dom_sf"/>
</dbReference>
<keyword evidence="5" id="KW-0411">Iron-sulfur</keyword>
<reference evidence="8 11" key="3">
    <citation type="submission" date="2020-01" db="EMBL/GenBank/DDBJ databases">
        <title>Genome sequence of a 1,3-propanediol producer, Clostridium butyricum S3.</title>
        <authorList>
            <person name="Zhou J."/>
        </authorList>
    </citation>
    <scope>NUCLEOTIDE SEQUENCE [LARGE SCALE GENOMIC DNA]</scope>
    <source>
        <strain evidence="8 11">S3</strain>
    </source>
</reference>
<dbReference type="Gene3D" id="1.10.150.120">
    <property type="entry name" value="[2Fe-2S]-binding domain"/>
    <property type="match status" value="1"/>
</dbReference>
<evidence type="ECO:0000313" key="10">
    <source>
        <dbReference type="Proteomes" id="UP000321089"/>
    </source>
</evidence>
<evidence type="ECO:0000256" key="2">
    <source>
        <dbReference type="ARBA" id="ARBA00022723"/>
    </source>
</evidence>
<dbReference type="GO" id="GO:0046872">
    <property type="term" value="F:metal ion binding"/>
    <property type="evidence" value="ECO:0007669"/>
    <property type="project" value="UniProtKB-KW"/>
</dbReference>
<gene>
    <name evidence="7" type="ORF">CBU02nite_11800</name>
    <name evidence="9" type="ORF">FF104_19890</name>
    <name evidence="8" type="ORF">GND98_010700</name>
</gene>
<evidence type="ECO:0000256" key="3">
    <source>
        <dbReference type="ARBA" id="ARBA00023002"/>
    </source>
</evidence>
<dbReference type="PANTHER" id="PTHR44379">
    <property type="entry name" value="OXIDOREDUCTASE WITH IRON-SULFUR SUBUNIT"/>
    <property type="match status" value="1"/>
</dbReference>
<dbReference type="PROSITE" id="PS51085">
    <property type="entry name" value="2FE2S_FER_2"/>
    <property type="match status" value="1"/>
</dbReference>
<evidence type="ECO:0000313" key="9">
    <source>
        <dbReference type="EMBL" id="QMW93176.1"/>
    </source>
</evidence>
<organism evidence="7 10">
    <name type="scientific">Clostridium butyricum</name>
    <dbReference type="NCBI Taxonomy" id="1492"/>
    <lineage>
        <taxon>Bacteria</taxon>
        <taxon>Bacillati</taxon>
        <taxon>Bacillota</taxon>
        <taxon>Clostridia</taxon>
        <taxon>Eubacteriales</taxon>
        <taxon>Clostridiaceae</taxon>
        <taxon>Clostridium</taxon>
    </lineage>
</organism>
<protein>
    <submittedName>
        <fullName evidence="9">(2Fe-2S)-binding protein</fullName>
    </submittedName>
    <submittedName>
        <fullName evidence="8">2Fe-2S iron-sulfur cluster binding domain-containing protein</fullName>
    </submittedName>
</protein>
<reference evidence="7 10" key="2">
    <citation type="submission" date="2019-07" db="EMBL/GenBank/DDBJ databases">
        <title>Whole genome shotgun sequence of Clostridium butyricum NBRC 3858.</title>
        <authorList>
            <person name="Hosoyama A."/>
            <person name="Uohara A."/>
            <person name="Ohji S."/>
            <person name="Ichikawa N."/>
        </authorList>
    </citation>
    <scope>NUCLEOTIDE SEQUENCE [LARGE SCALE GENOMIC DNA]</scope>
    <source>
        <strain evidence="7 10">NBRC 3858</strain>
    </source>
</reference>
<keyword evidence="4" id="KW-0408">Iron</keyword>
<dbReference type="InterPro" id="IPR036010">
    <property type="entry name" value="2Fe-2S_ferredoxin-like_sf"/>
</dbReference>
<dbReference type="GO" id="GO:0051537">
    <property type="term" value="F:2 iron, 2 sulfur cluster binding"/>
    <property type="evidence" value="ECO:0007669"/>
    <property type="project" value="UniProtKB-KW"/>
</dbReference>
<dbReference type="InterPro" id="IPR051452">
    <property type="entry name" value="Diverse_Oxidoreductases"/>
</dbReference>
<evidence type="ECO:0000313" key="12">
    <source>
        <dbReference type="Proteomes" id="UP000515243"/>
    </source>
</evidence>
<evidence type="ECO:0000256" key="4">
    <source>
        <dbReference type="ARBA" id="ARBA00023004"/>
    </source>
</evidence>
<dbReference type="EMBL" id="CP040627">
    <property type="protein sequence ID" value="QMW93176.1"/>
    <property type="molecule type" value="Genomic_DNA"/>
</dbReference>
<dbReference type="InterPro" id="IPR012675">
    <property type="entry name" value="Beta-grasp_dom_sf"/>
</dbReference>
<dbReference type="PROSITE" id="PS00197">
    <property type="entry name" value="2FE2S_FER_1"/>
    <property type="match status" value="1"/>
</dbReference>
<dbReference type="Pfam" id="PF00111">
    <property type="entry name" value="Fer2"/>
    <property type="match status" value="1"/>
</dbReference>
<dbReference type="InterPro" id="IPR001041">
    <property type="entry name" value="2Fe-2S_ferredoxin-type"/>
</dbReference>
<dbReference type="EMBL" id="BKBC01000011">
    <property type="protein sequence ID" value="GEQ20674.1"/>
    <property type="molecule type" value="Genomic_DNA"/>
</dbReference>
<dbReference type="Gene3D" id="3.10.20.30">
    <property type="match status" value="1"/>
</dbReference>
<dbReference type="Pfam" id="PF01799">
    <property type="entry name" value="Fer2_2"/>
    <property type="match status" value="1"/>
</dbReference>
<dbReference type="InterPro" id="IPR006058">
    <property type="entry name" value="2Fe2S_fd_BS"/>
</dbReference>
<evidence type="ECO:0000256" key="1">
    <source>
        <dbReference type="ARBA" id="ARBA00022714"/>
    </source>
</evidence>
<dbReference type="RefSeq" id="WP_002581313.1">
    <property type="nucleotide sequence ID" value="NZ_AP019717.1"/>
</dbReference>
<name>A0A512T6L7_CLOBU</name>
<reference evidence="9 12" key="1">
    <citation type="submission" date="2019-05" db="EMBL/GenBank/DDBJ databases">
        <authorList>
            <person name="Schori C."/>
            <person name="Ahrens C."/>
        </authorList>
    </citation>
    <scope>NUCLEOTIDE SEQUENCE [LARGE SCALE GENOMIC DNA]</scope>
    <source>
        <strain evidence="9 12">DSM 10702</strain>
    </source>
</reference>
<keyword evidence="3" id="KW-0560">Oxidoreductase</keyword>
<feature type="domain" description="2Fe-2S ferredoxin-type" evidence="6">
    <location>
        <begin position="3"/>
        <end position="79"/>
    </location>
</feature>
<dbReference type="PANTHER" id="PTHR44379:SF5">
    <property type="entry name" value="OXIDOREDUCTASE WITH IRON-SULFUR SUBUNIT"/>
    <property type="match status" value="1"/>
</dbReference>
<dbReference type="CDD" id="cd00207">
    <property type="entry name" value="fer2"/>
    <property type="match status" value="1"/>
</dbReference>
<accession>A0A512T6L7</accession>
<dbReference type="GO" id="GO:0016491">
    <property type="term" value="F:oxidoreductase activity"/>
    <property type="evidence" value="ECO:0007669"/>
    <property type="project" value="UniProtKB-KW"/>
</dbReference>
<dbReference type="SUPFAM" id="SSF54292">
    <property type="entry name" value="2Fe-2S ferredoxin-like"/>
    <property type="match status" value="1"/>
</dbReference>
<dbReference type="Proteomes" id="UP000474042">
    <property type="component" value="Unassembled WGS sequence"/>
</dbReference>
<dbReference type="AlphaFoldDB" id="A0A512T6L7"/>
<evidence type="ECO:0000256" key="5">
    <source>
        <dbReference type="ARBA" id="ARBA00023014"/>
    </source>
</evidence>
<evidence type="ECO:0000313" key="7">
    <source>
        <dbReference type="EMBL" id="GEQ20674.1"/>
    </source>
</evidence>
<keyword evidence="1" id="KW-0001">2Fe-2S</keyword>
<dbReference type="Proteomes" id="UP000515243">
    <property type="component" value="Chromosome 2"/>
</dbReference>
<dbReference type="EMBL" id="WOFV02000030">
    <property type="protein sequence ID" value="NAS18323.1"/>
    <property type="molecule type" value="Genomic_DNA"/>
</dbReference>
<evidence type="ECO:0000313" key="8">
    <source>
        <dbReference type="EMBL" id="NAS18323.1"/>
    </source>
</evidence>
<keyword evidence="2" id="KW-0479">Metal-binding</keyword>
<dbReference type="InterPro" id="IPR002888">
    <property type="entry name" value="2Fe-2S-bd"/>
</dbReference>
<evidence type="ECO:0000259" key="6">
    <source>
        <dbReference type="PROSITE" id="PS51085"/>
    </source>
</evidence>